<dbReference type="Proteomes" id="UP000807342">
    <property type="component" value="Unassembled WGS sequence"/>
</dbReference>
<evidence type="ECO:0000313" key="2">
    <source>
        <dbReference type="EMBL" id="KAF9453462.1"/>
    </source>
</evidence>
<name>A0A9P5XN54_9AGAR</name>
<protein>
    <submittedName>
        <fullName evidence="2">Uncharacterized protein</fullName>
    </submittedName>
</protein>
<comment type="caution">
    <text evidence="2">The sequence shown here is derived from an EMBL/GenBank/DDBJ whole genome shotgun (WGS) entry which is preliminary data.</text>
</comment>
<organism evidence="2 3">
    <name type="scientific">Macrolepiota fuliginosa MF-IS2</name>
    <dbReference type="NCBI Taxonomy" id="1400762"/>
    <lineage>
        <taxon>Eukaryota</taxon>
        <taxon>Fungi</taxon>
        <taxon>Dikarya</taxon>
        <taxon>Basidiomycota</taxon>
        <taxon>Agaricomycotina</taxon>
        <taxon>Agaricomycetes</taxon>
        <taxon>Agaricomycetidae</taxon>
        <taxon>Agaricales</taxon>
        <taxon>Agaricineae</taxon>
        <taxon>Agaricaceae</taxon>
        <taxon>Macrolepiota</taxon>
    </lineage>
</organism>
<evidence type="ECO:0000256" key="1">
    <source>
        <dbReference type="SAM" id="Phobius"/>
    </source>
</evidence>
<sequence>MSGVSEMKLGVLERYTFISLIIVLVLLCQLLSWPWKSYYRGNLCRHPISSPNATHACAQTSGNNA</sequence>
<evidence type="ECO:0000313" key="3">
    <source>
        <dbReference type="Proteomes" id="UP000807342"/>
    </source>
</evidence>
<keyword evidence="1" id="KW-0472">Membrane</keyword>
<dbReference type="EMBL" id="MU151061">
    <property type="protein sequence ID" value="KAF9453462.1"/>
    <property type="molecule type" value="Genomic_DNA"/>
</dbReference>
<reference evidence="2" key="1">
    <citation type="submission" date="2020-11" db="EMBL/GenBank/DDBJ databases">
        <authorList>
            <consortium name="DOE Joint Genome Institute"/>
            <person name="Ahrendt S."/>
            <person name="Riley R."/>
            <person name="Andreopoulos W."/>
            <person name="Labutti K."/>
            <person name="Pangilinan J."/>
            <person name="Ruiz-Duenas F.J."/>
            <person name="Barrasa J.M."/>
            <person name="Sanchez-Garcia M."/>
            <person name="Camarero S."/>
            <person name="Miyauchi S."/>
            <person name="Serrano A."/>
            <person name="Linde D."/>
            <person name="Babiker R."/>
            <person name="Drula E."/>
            <person name="Ayuso-Fernandez I."/>
            <person name="Pacheco R."/>
            <person name="Padilla G."/>
            <person name="Ferreira P."/>
            <person name="Barriuso J."/>
            <person name="Kellner H."/>
            <person name="Castanera R."/>
            <person name="Alfaro M."/>
            <person name="Ramirez L."/>
            <person name="Pisabarro A.G."/>
            <person name="Kuo A."/>
            <person name="Tritt A."/>
            <person name="Lipzen A."/>
            <person name="He G."/>
            <person name="Yan M."/>
            <person name="Ng V."/>
            <person name="Cullen D."/>
            <person name="Martin F."/>
            <person name="Rosso M.-N."/>
            <person name="Henrissat B."/>
            <person name="Hibbett D."/>
            <person name="Martinez A.T."/>
            <person name="Grigoriev I.V."/>
        </authorList>
    </citation>
    <scope>NUCLEOTIDE SEQUENCE</scope>
    <source>
        <strain evidence="2">MF-IS2</strain>
    </source>
</reference>
<keyword evidence="1" id="KW-0812">Transmembrane</keyword>
<gene>
    <name evidence="2" type="ORF">P691DRAFT_43747</name>
</gene>
<keyword evidence="3" id="KW-1185">Reference proteome</keyword>
<proteinExistence type="predicted"/>
<accession>A0A9P5XN54</accession>
<keyword evidence="1" id="KW-1133">Transmembrane helix</keyword>
<feature type="transmembrane region" description="Helical" evidence="1">
    <location>
        <begin position="15"/>
        <end position="35"/>
    </location>
</feature>
<dbReference type="AlphaFoldDB" id="A0A9P5XN54"/>